<sequence length="448" mass="48227">MIFSPPLLSIFLSASATWATQAPLGSASGTGCLSLSSTNYRTTYDTCCSGGSRSGKGSVNGVEFNYSCGRWATGTNKTPIKGVDARGCAKHCAADTDCLATSWTPRGQCFLVTTQGYSTASGNNFLLMEKTGGTVDEFAPEGGCGKPVEAAKAQCEKEAAARCEEDKATLTQTGRVECEKKMAEKCNGDTAAAADALKAQCEQEKATLGQAQKTECDRRIAEAARTAETSKAQCEAEKATIGQTEKAGCEKRMADKCKVETSSAVSALKTQLEKTKADITNDMENKCEVEKSNQAKEWGVTKAKLEAEKAELQTALDALKETNAGGTASHDGSDVATRLADVGPTPQYNICPQYGGREFTTTTSSGNTARWRVNCNMFVKGHWYVDRHCPPGSIVQILRERQENREYKGLFWNHVNICHEVIPTPGTSGMYLIKTPNFPNHAFIERID</sequence>
<reference evidence="2 3" key="1">
    <citation type="submission" date="2019-04" db="EMBL/GenBank/DDBJ databases">
        <authorList>
            <consortium name="DOE Joint Genome Institute"/>
            <person name="Mondo S."/>
            <person name="Kjaerbolling I."/>
            <person name="Vesth T."/>
            <person name="Frisvad J.C."/>
            <person name="Nybo J.L."/>
            <person name="Theobald S."/>
            <person name="Kildgaard S."/>
            <person name="Isbrandt T."/>
            <person name="Kuo A."/>
            <person name="Sato A."/>
            <person name="Lyhne E.K."/>
            <person name="Kogle M.E."/>
            <person name="Wiebenga A."/>
            <person name="Kun R.S."/>
            <person name="Lubbers R.J."/>
            <person name="Makela M.R."/>
            <person name="Barry K."/>
            <person name="Chovatia M."/>
            <person name="Clum A."/>
            <person name="Daum C."/>
            <person name="Haridas S."/>
            <person name="He G."/>
            <person name="LaButti K."/>
            <person name="Lipzen A."/>
            <person name="Riley R."/>
            <person name="Salamov A."/>
            <person name="Simmons B.A."/>
            <person name="Magnuson J.K."/>
            <person name="Henrissat B."/>
            <person name="Mortensen U.H."/>
            <person name="Larsen T.O."/>
            <person name="Devries R.P."/>
            <person name="Grigoriev I.V."/>
            <person name="Machida M."/>
            <person name="Baker S.E."/>
            <person name="Andersen M.R."/>
            <person name="Cantor M.N."/>
            <person name="Hua S.X."/>
        </authorList>
    </citation>
    <scope>NUCLEOTIDE SEQUENCE [LARGE SCALE GENOMIC DNA]</scope>
    <source>
        <strain evidence="2 3">CBS 117616</strain>
    </source>
</reference>
<organism evidence="2 3">
    <name type="scientific">Aspergillus pseudocaelatus</name>
    <dbReference type="NCBI Taxonomy" id="1825620"/>
    <lineage>
        <taxon>Eukaryota</taxon>
        <taxon>Fungi</taxon>
        <taxon>Dikarya</taxon>
        <taxon>Ascomycota</taxon>
        <taxon>Pezizomycotina</taxon>
        <taxon>Eurotiomycetes</taxon>
        <taxon>Eurotiomycetidae</taxon>
        <taxon>Eurotiales</taxon>
        <taxon>Aspergillaceae</taxon>
        <taxon>Aspergillus</taxon>
        <taxon>Aspergillus subgen. Circumdati</taxon>
    </lineage>
</organism>
<evidence type="ECO:0000256" key="1">
    <source>
        <dbReference type="SAM" id="SignalP"/>
    </source>
</evidence>
<evidence type="ECO:0000313" key="2">
    <source>
        <dbReference type="EMBL" id="KAE8416787.1"/>
    </source>
</evidence>
<protein>
    <recommendedName>
        <fullName evidence="4">Apple domain-containing protein</fullName>
    </recommendedName>
</protein>
<dbReference type="EMBL" id="ML735747">
    <property type="protein sequence ID" value="KAE8416787.1"/>
    <property type="molecule type" value="Genomic_DNA"/>
</dbReference>
<name>A0ABQ6WI26_9EURO</name>
<dbReference type="Proteomes" id="UP000325395">
    <property type="component" value="Unassembled WGS sequence"/>
</dbReference>
<feature type="signal peptide" evidence="1">
    <location>
        <begin position="1"/>
        <end position="19"/>
    </location>
</feature>
<keyword evidence="3" id="KW-1185">Reference proteome</keyword>
<gene>
    <name evidence="2" type="ORF">BDV36DRAFT_296796</name>
</gene>
<proteinExistence type="predicted"/>
<keyword evidence="1" id="KW-0732">Signal</keyword>
<evidence type="ECO:0008006" key="4">
    <source>
        <dbReference type="Google" id="ProtNLM"/>
    </source>
</evidence>
<evidence type="ECO:0000313" key="3">
    <source>
        <dbReference type="Proteomes" id="UP000325395"/>
    </source>
</evidence>
<accession>A0ABQ6WI26</accession>
<feature type="chain" id="PRO_5045828065" description="Apple domain-containing protein" evidence="1">
    <location>
        <begin position="20"/>
        <end position="448"/>
    </location>
</feature>